<name>A0ABW4MV44_9CAUL</name>
<gene>
    <name evidence="1" type="ORF">ACFSC0_00440</name>
</gene>
<reference evidence="2" key="1">
    <citation type="journal article" date="2019" name="Int. J. Syst. Evol. Microbiol.">
        <title>The Global Catalogue of Microorganisms (GCM) 10K type strain sequencing project: providing services to taxonomists for standard genome sequencing and annotation.</title>
        <authorList>
            <consortium name="The Broad Institute Genomics Platform"/>
            <consortium name="The Broad Institute Genome Sequencing Center for Infectious Disease"/>
            <person name="Wu L."/>
            <person name="Ma J."/>
        </authorList>
    </citation>
    <scope>NUCLEOTIDE SEQUENCE [LARGE SCALE GENOMIC DNA]</scope>
    <source>
        <strain evidence="2">DFY28</strain>
    </source>
</reference>
<dbReference type="EMBL" id="JBHUEY010000001">
    <property type="protein sequence ID" value="MFD1781847.1"/>
    <property type="molecule type" value="Genomic_DNA"/>
</dbReference>
<proteinExistence type="predicted"/>
<organism evidence="1 2">
    <name type="scientific">Phenylobacterium terrae</name>
    <dbReference type="NCBI Taxonomy" id="2665495"/>
    <lineage>
        <taxon>Bacteria</taxon>
        <taxon>Pseudomonadati</taxon>
        <taxon>Pseudomonadota</taxon>
        <taxon>Alphaproteobacteria</taxon>
        <taxon>Caulobacterales</taxon>
        <taxon>Caulobacteraceae</taxon>
        <taxon>Phenylobacterium</taxon>
    </lineage>
</organism>
<protein>
    <submittedName>
        <fullName evidence="1">Uncharacterized protein</fullName>
    </submittedName>
</protein>
<evidence type="ECO:0000313" key="1">
    <source>
        <dbReference type="EMBL" id="MFD1781847.1"/>
    </source>
</evidence>
<accession>A0ABW4MV44</accession>
<keyword evidence="2" id="KW-1185">Reference proteome</keyword>
<dbReference type="RefSeq" id="WP_377281320.1">
    <property type="nucleotide sequence ID" value="NZ_JBHRSI010000003.1"/>
</dbReference>
<evidence type="ECO:0000313" key="2">
    <source>
        <dbReference type="Proteomes" id="UP001597237"/>
    </source>
</evidence>
<dbReference type="Proteomes" id="UP001597237">
    <property type="component" value="Unassembled WGS sequence"/>
</dbReference>
<sequence>MSRVSFVNELGRPSAILTDGVLTATLHAVTVVTLSQTYHLPPFGSGLGRAMIDTHDDTLSLSGLLVGPKRMAQRLLLETLAESGMRGSPASLMSGGVLDGLILVTPLGIRMNMFVQSLTVTASSAKIAAFDVAISLIQAPKLGLLGKLMDVATSVAALDDGT</sequence>
<comment type="caution">
    <text evidence="1">The sequence shown here is derived from an EMBL/GenBank/DDBJ whole genome shotgun (WGS) entry which is preliminary data.</text>
</comment>